<evidence type="ECO:0000313" key="1">
    <source>
        <dbReference type="RefSeq" id="XP_016459542.1"/>
    </source>
</evidence>
<proteinExistence type="predicted"/>
<dbReference type="OrthoDB" id="1747049at2759"/>
<name>A0A1S3Z5Q6_TOBAC</name>
<accession>A0A1S3Z5Q6</accession>
<organism evidence="1">
    <name type="scientific">Nicotiana tabacum</name>
    <name type="common">Common tobacco</name>
    <dbReference type="NCBI Taxonomy" id="4097"/>
    <lineage>
        <taxon>Eukaryota</taxon>
        <taxon>Viridiplantae</taxon>
        <taxon>Streptophyta</taxon>
        <taxon>Embryophyta</taxon>
        <taxon>Tracheophyta</taxon>
        <taxon>Spermatophyta</taxon>
        <taxon>Magnoliopsida</taxon>
        <taxon>eudicotyledons</taxon>
        <taxon>Gunneridae</taxon>
        <taxon>Pentapetalae</taxon>
        <taxon>asterids</taxon>
        <taxon>lamiids</taxon>
        <taxon>Solanales</taxon>
        <taxon>Solanaceae</taxon>
        <taxon>Nicotianoideae</taxon>
        <taxon>Nicotianeae</taxon>
        <taxon>Nicotiana</taxon>
    </lineage>
</organism>
<protein>
    <submittedName>
        <fullName evidence="1">Uncharacterized protein</fullName>
    </submittedName>
</protein>
<dbReference type="KEGG" id="nta:107783090"/>
<dbReference type="PaxDb" id="4097-A0A1S3Z5Q6"/>
<dbReference type="AlphaFoldDB" id="A0A1S3Z5Q6"/>
<dbReference type="RefSeq" id="XP_016459542.1">
    <property type="nucleotide sequence ID" value="XM_016604056.1"/>
</dbReference>
<reference evidence="1" key="1">
    <citation type="submission" date="2025-08" db="UniProtKB">
        <authorList>
            <consortium name="RefSeq"/>
        </authorList>
    </citation>
    <scope>IDENTIFICATION</scope>
</reference>
<gene>
    <name evidence="1" type="primary">LOC107783090</name>
</gene>
<sequence>MANAGAWMCYVSGFEETKGIEAKSFLQQRSKATWIRIGDDNSKCFFSIIKHKKLQEVVMQLRDDNDVIHIEPEENAKIFVEYYKELLGKKAVDRTRAARRIMRNGPVLSTTQQMDMIKPYTYKYVRDSIFSIDNNKRPGLDGYGSDLVKMARRIVGKDATTTVLQFLSNGKLLALECHNDNLDT</sequence>